<dbReference type="PANTHER" id="PTHR12049:SF7">
    <property type="entry name" value="PROTEIN ARGININE METHYLTRANSFERASE NDUFAF7, MITOCHONDRIAL"/>
    <property type="match status" value="1"/>
</dbReference>
<dbReference type="RefSeq" id="WP_146885496.1">
    <property type="nucleotide sequence ID" value="NZ_BJYG01000003.1"/>
</dbReference>
<dbReference type="PANTHER" id="PTHR12049">
    <property type="entry name" value="PROTEIN ARGININE METHYLTRANSFERASE NDUFAF7, MITOCHONDRIAL"/>
    <property type="match status" value="1"/>
</dbReference>
<keyword evidence="2" id="KW-0808">Transferase</keyword>
<keyword evidence="1" id="KW-0489">Methyltransferase</keyword>
<dbReference type="GO" id="GO:0032259">
    <property type="term" value="P:methylation"/>
    <property type="evidence" value="ECO:0007669"/>
    <property type="project" value="UniProtKB-KW"/>
</dbReference>
<sequence length="344" mass="35887">MARANAAYYAGRDPFADFVTAPEISQIFGELLGAWSAVVGREVLAGAAGSCSGLLLVEAGPGRGTLMADMLRVLSRVAPDLMAGLSVHLVETSPRLRAAQKAALEPSGVPVFWHDGLESVPRGPMVLVANEFLDALPVRQFVGETTGWRERFVRDGAFVLSDMIDPPAELAGREVETGEVAEICPAACVFVRDVAERLCVGPGVALFVDYGTAVTASGESLQALQDGQPVSPLVKPGTADLTAHVDFEAVARAAMATGARCFGPVEQGELLVALGAVERARVLCDAEPDQAGMVRTALGRLIAPERMGRLFKALAVVSPSRLAPGLVAPPGFPEGTAYDREGAG</sequence>
<dbReference type="EMBL" id="BJYG01000003">
    <property type="protein sequence ID" value="GEN62180.1"/>
    <property type="molecule type" value="Genomic_DNA"/>
</dbReference>
<evidence type="ECO:0000313" key="4">
    <source>
        <dbReference type="Proteomes" id="UP000321746"/>
    </source>
</evidence>
<protein>
    <submittedName>
        <fullName evidence="3">ATP synthase subunit beta</fullName>
    </submittedName>
</protein>
<dbReference type="Pfam" id="PF02636">
    <property type="entry name" value="Methyltransf_28"/>
    <property type="match status" value="1"/>
</dbReference>
<evidence type="ECO:0000313" key="3">
    <source>
        <dbReference type="EMBL" id="GEN62180.1"/>
    </source>
</evidence>
<dbReference type="SUPFAM" id="SSF53335">
    <property type="entry name" value="S-adenosyl-L-methionine-dependent methyltransferases"/>
    <property type="match status" value="1"/>
</dbReference>
<dbReference type="OrthoDB" id="9794208at2"/>
<evidence type="ECO:0000256" key="1">
    <source>
        <dbReference type="ARBA" id="ARBA00022603"/>
    </source>
</evidence>
<name>A0A511XGV6_9PROT</name>
<dbReference type="InterPro" id="IPR038375">
    <property type="entry name" value="NDUFAF7_sf"/>
</dbReference>
<dbReference type="InterPro" id="IPR003788">
    <property type="entry name" value="NDUFAF7"/>
</dbReference>
<comment type="caution">
    <text evidence="3">The sequence shown here is derived from an EMBL/GenBank/DDBJ whole genome shotgun (WGS) entry which is preliminary data.</text>
</comment>
<dbReference type="Gene3D" id="3.40.50.12710">
    <property type="match status" value="1"/>
</dbReference>
<dbReference type="InterPro" id="IPR029063">
    <property type="entry name" value="SAM-dependent_MTases_sf"/>
</dbReference>
<evidence type="ECO:0000256" key="2">
    <source>
        <dbReference type="ARBA" id="ARBA00022679"/>
    </source>
</evidence>
<accession>A0A511XGV6</accession>
<dbReference type="GO" id="GO:0035243">
    <property type="term" value="F:protein-arginine omega-N symmetric methyltransferase activity"/>
    <property type="evidence" value="ECO:0007669"/>
    <property type="project" value="TreeGrafter"/>
</dbReference>
<dbReference type="Proteomes" id="UP000321746">
    <property type="component" value="Unassembled WGS sequence"/>
</dbReference>
<reference evidence="3 4" key="1">
    <citation type="submission" date="2019-07" db="EMBL/GenBank/DDBJ databases">
        <title>Whole genome shotgun sequence of Acetobacter oeni NBRC 105207.</title>
        <authorList>
            <person name="Hosoyama A."/>
            <person name="Uohara A."/>
            <person name="Ohji S."/>
            <person name="Ichikawa N."/>
        </authorList>
    </citation>
    <scope>NUCLEOTIDE SEQUENCE [LARGE SCALE GENOMIC DNA]</scope>
    <source>
        <strain evidence="3 4">NBRC 105207</strain>
    </source>
</reference>
<organism evidence="3 4">
    <name type="scientific">Acetobacter oeni</name>
    <dbReference type="NCBI Taxonomy" id="304077"/>
    <lineage>
        <taxon>Bacteria</taxon>
        <taxon>Pseudomonadati</taxon>
        <taxon>Pseudomonadota</taxon>
        <taxon>Alphaproteobacteria</taxon>
        <taxon>Acetobacterales</taxon>
        <taxon>Acetobacteraceae</taxon>
        <taxon>Acetobacter</taxon>
    </lineage>
</organism>
<gene>
    <name evidence="3" type="ORF">AOE01nite_04040</name>
</gene>
<proteinExistence type="predicted"/>
<dbReference type="AlphaFoldDB" id="A0A511XGV6"/>
<keyword evidence="4" id="KW-1185">Reference proteome</keyword>